<comment type="caution">
    <text evidence="6">The sequence shown here is derived from an EMBL/GenBank/DDBJ whole genome shotgun (WGS) entry which is preliminary data.</text>
</comment>
<feature type="transmembrane region" description="Helical" evidence="5">
    <location>
        <begin position="70"/>
        <end position="86"/>
    </location>
</feature>
<protein>
    <submittedName>
        <fullName evidence="6">Uncharacterized protein</fullName>
    </submittedName>
</protein>
<sequence length="370" mass="37468">MLSLSDAWWPLWLATMAGLSTSLGAALAIVRKPSASSMAALLGVALGVMATVSCVELVARNAMSGEGDPFLIVAAAMSGALTYYMLEPLFPKMDEQHDHLKDDLDDHEAFFRLLQQGPDVERSVHGASQRKAVTASAGSLSAAAAGEGGGEQSLSLCGAAPSLGGGGRESSASLGSGQAAGGAAWAGEGVAAGHGGGAAGSGAAVDASSSAAASGGLRGPRSGRMLRLGLLMAVTMTLHNLPEGFAVAFSAFTDFGPIMALAIALHNIPEGVIVAAPIYAATGSRWRAIGVATASGLSEPVGALLSLLLMQPFFTQERLHYLLAFVGGVMLAVCGIELWPEGRNCRHDRSFASGILAGSAVMGWTLYVEG</sequence>
<dbReference type="PANTHER" id="PTHR11040">
    <property type="entry name" value="ZINC/IRON TRANSPORTER"/>
    <property type="match status" value="1"/>
</dbReference>
<dbReference type="EMBL" id="BRXU01000014">
    <property type="protein sequence ID" value="GLC56006.1"/>
    <property type="molecule type" value="Genomic_DNA"/>
</dbReference>
<comment type="subcellular location">
    <subcellularLocation>
        <location evidence="1">Membrane</location>
        <topology evidence="1">Multi-pass membrane protein</topology>
    </subcellularLocation>
</comment>
<feature type="transmembrane region" description="Helical" evidence="5">
    <location>
        <begin position="37"/>
        <end position="58"/>
    </location>
</feature>
<feature type="transmembrane region" description="Helical" evidence="5">
    <location>
        <begin position="12"/>
        <end position="30"/>
    </location>
</feature>
<evidence type="ECO:0000313" key="7">
    <source>
        <dbReference type="Proteomes" id="UP001165080"/>
    </source>
</evidence>
<feature type="transmembrane region" description="Helical" evidence="5">
    <location>
        <begin position="321"/>
        <end position="339"/>
    </location>
</feature>
<evidence type="ECO:0000313" key="6">
    <source>
        <dbReference type="EMBL" id="GLC56006.1"/>
    </source>
</evidence>
<keyword evidence="7" id="KW-1185">Reference proteome</keyword>
<feature type="transmembrane region" description="Helical" evidence="5">
    <location>
        <begin position="228"/>
        <end position="252"/>
    </location>
</feature>
<dbReference type="AlphaFoldDB" id="A0A9W6BPC9"/>
<dbReference type="InterPro" id="IPR003689">
    <property type="entry name" value="ZIP"/>
</dbReference>
<feature type="transmembrane region" description="Helical" evidence="5">
    <location>
        <begin position="288"/>
        <end position="309"/>
    </location>
</feature>
<dbReference type="GO" id="GO:0016020">
    <property type="term" value="C:membrane"/>
    <property type="evidence" value="ECO:0007669"/>
    <property type="project" value="UniProtKB-SubCell"/>
</dbReference>
<proteinExistence type="predicted"/>
<keyword evidence="3 5" id="KW-1133">Transmembrane helix</keyword>
<evidence type="ECO:0000256" key="1">
    <source>
        <dbReference type="ARBA" id="ARBA00004141"/>
    </source>
</evidence>
<reference evidence="6 7" key="1">
    <citation type="journal article" date="2023" name="Commun. Biol.">
        <title>Reorganization of the ancestral sex-determining regions during the evolution of trioecy in Pleodorina starrii.</title>
        <authorList>
            <person name="Takahashi K."/>
            <person name="Suzuki S."/>
            <person name="Kawai-Toyooka H."/>
            <person name="Yamamoto K."/>
            <person name="Hamaji T."/>
            <person name="Ootsuki R."/>
            <person name="Yamaguchi H."/>
            <person name="Kawachi M."/>
            <person name="Higashiyama T."/>
            <person name="Nozaki H."/>
        </authorList>
    </citation>
    <scope>NUCLEOTIDE SEQUENCE [LARGE SCALE GENOMIC DNA]</scope>
    <source>
        <strain evidence="6 7">NIES-4479</strain>
    </source>
</reference>
<name>A0A9W6BPC9_9CHLO</name>
<evidence type="ECO:0000256" key="5">
    <source>
        <dbReference type="SAM" id="Phobius"/>
    </source>
</evidence>
<evidence type="ECO:0000256" key="4">
    <source>
        <dbReference type="ARBA" id="ARBA00023136"/>
    </source>
</evidence>
<evidence type="ECO:0000256" key="3">
    <source>
        <dbReference type="ARBA" id="ARBA00022989"/>
    </source>
</evidence>
<dbReference type="Proteomes" id="UP001165080">
    <property type="component" value="Unassembled WGS sequence"/>
</dbReference>
<evidence type="ECO:0000256" key="2">
    <source>
        <dbReference type="ARBA" id="ARBA00022692"/>
    </source>
</evidence>
<feature type="transmembrane region" description="Helical" evidence="5">
    <location>
        <begin position="258"/>
        <end position="281"/>
    </location>
</feature>
<gene>
    <name evidence="6" type="primary">PLEST002948</name>
    <name evidence="6" type="ORF">PLESTB_001054300</name>
</gene>
<keyword evidence="4 5" id="KW-0472">Membrane</keyword>
<dbReference type="Pfam" id="PF02535">
    <property type="entry name" value="Zip"/>
    <property type="match status" value="1"/>
</dbReference>
<keyword evidence="2 5" id="KW-0812">Transmembrane</keyword>
<dbReference type="PANTHER" id="PTHR11040:SF205">
    <property type="entry name" value="ZINC TRANSPORTER ZUPT"/>
    <property type="match status" value="1"/>
</dbReference>
<accession>A0A9W6BPC9</accession>
<organism evidence="6 7">
    <name type="scientific">Pleodorina starrii</name>
    <dbReference type="NCBI Taxonomy" id="330485"/>
    <lineage>
        <taxon>Eukaryota</taxon>
        <taxon>Viridiplantae</taxon>
        <taxon>Chlorophyta</taxon>
        <taxon>core chlorophytes</taxon>
        <taxon>Chlorophyceae</taxon>
        <taxon>CS clade</taxon>
        <taxon>Chlamydomonadales</taxon>
        <taxon>Volvocaceae</taxon>
        <taxon>Pleodorina</taxon>
    </lineage>
</organism>
<feature type="transmembrane region" description="Helical" evidence="5">
    <location>
        <begin position="351"/>
        <end position="368"/>
    </location>
</feature>
<dbReference type="GO" id="GO:0005385">
    <property type="term" value="F:zinc ion transmembrane transporter activity"/>
    <property type="evidence" value="ECO:0007669"/>
    <property type="project" value="TreeGrafter"/>
</dbReference>